<dbReference type="AlphaFoldDB" id="A0A0B5QML8"/>
<gene>
    <name evidence="1" type="ORF">LF65_02674</name>
</gene>
<name>A0A0B5QML8_CLOBE</name>
<dbReference type="STRING" id="1520.LF65_02674"/>
<reference evidence="2" key="1">
    <citation type="submission" date="2014-12" db="EMBL/GenBank/DDBJ databases">
        <title>Genome sequence of Clostridium beijerinckii strain 59B.</title>
        <authorList>
            <person name="Little G.T."/>
            <person name="Minton N.P."/>
        </authorList>
    </citation>
    <scope>NUCLEOTIDE SEQUENCE [LARGE SCALE GENOMIC DNA]</scope>
    <source>
        <strain evidence="2">59B</strain>
    </source>
</reference>
<dbReference type="EMBL" id="CP010086">
    <property type="protein sequence ID" value="AJG99247.1"/>
    <property type="molecule type" value="Genomic_DNA"/>
</dbReference>
<dbReference type="OrthoDB" id="2046801at2"/>
<protein>
    <submittedName>
        <fullName evidence="1">Uncharacterized protein</fullName>
    </submittedName>
</protein>
<proteinExistence type="predicted"/>
<evidence type="ECO:0000313" key="1">
    <source>
        <dbReference type="EMBL" id="AJG99247.1"/>
    </source>
</evidence>
<dbReference type="RefSeq" id="WP_041896609.1">
    <property type="nucleotide sequence ID" value="NZ_CP010086.2"/>
</dbReference>
<dbReference type="KEGG" id="cbei:LF65_02674"/>
<accession>A0A0B5QML8</accession>
<sequence length="218" mass="25557">MLQEKLNECRVLILEVSQNKQIDQENQNTVRRNNTFFDAYNKYLVSTIKSYAVCKKYNHVEFSDTVLGDIQKCIDYSKKTFEQKTVINPVKYHDSVKKLSERIESEWVEQTNNYLSDVREELGILRLVSNDKQEIQKILMCMNNFSKWPVNEEITAQYEIAKERAEEILSKMEFDNEIAGFLKKVKDKEATLLDLSDSIIAWIRREGLSGNILLSIKK</sequence>
<organism evidence="1 2">
    <name type="scientific">Clostridium beijerinckii</name>
    <name type="common">Clostridium MP</name>
    <dbReference type="NCBI Taxonomy" id="1520"/>
    <lineage>
        <taxon>Bacteria</taxon>
        <taxon>Bacillati</taxon>
        <taxon>Bacillota</taxon>
        <taxon>Clostridia</taxon>
        <taxon>Eubacteriales</taxon>
        <taxon>Clostridiaceae</taxon>
        <taxon>Clostridium</taxon>
    </lineage>
</organism>
<evidence type="ECO:0000313" key="2">
    <source>
        <dbReference type="Proteomes" id="UP000031866"/>
    </source>
</evidence>
<dbReference type="Proteomes" id="UP000031866">
    <property type="component" value="Chromosome"/>
</dbReference>